<accession>A0A6L2P9G1</accession>
<protein>
    <submittedName>
        <fullName evidence="1">Uncharacterized protein</fullName>
    </submittedName>
</protein>
<dbReference type="AlphaFoldDB" id="A0A6L2P9G1"/>
<reference evidence="1" key="1">
    <citation type="journal article" date="2019" name="Sci. Rep.">
        <title>Draft genome of Tanacetum cinerariifolium, the natural source of mosquito coil.</title>
        <authorList>
            <person name="Yamashiro T."/>
            <person name="Shiraishi A."/>
            <person name="Satake H."/>
            <person name="Nakayama K."/>
        </authorList>
    </citation>
    <scope>NUCLEOTIDE SEQUENCE</scope>
</reference>
<dbReference type="EMBL" id="BKCJ010010935">
    <property type="protein sequence ID" value="GEU93812.1"/>
    <property type="molecule type" value="Genomic_DNA"/>
</dbReference>
<comment type="caution">
    <text evidence="1">The sequence shown here is derived from an EMBL/GenBank/DDBJ whole genome shotgun (WGS) entry which is preliminary data.</text>
</comment>
<name>A0A6L2P9G1_TANCI</name>
<evidence type="ECO:0000313" key="1">
    <source>
        <dbReference type="EMBL" id="GEU93812.1"/>
    </source>
</evidence>
<gene>
    <name evidence="1" type="ORF">Tci_065790</name>
</gene>
<proteinExistence type="predicted"/>
<sequence length="94" mass="10507">MAMSLIHQWHDTISGGVIGPRRSVRMHPSDLVDTPMVEKSKLDEDPQGKAIDHPHYRGMVGTLCISQPVDQTLHLLYACVPDIKQSLPKSTYMV</sequence>
<organism evidence="1">
    <name type="scientific">Tanacetum cinerariifolium</name>
    <name type="common">Dalmatian daisy</name>
    <name type="synonym">Chrysanthemum cinerariifolium</name>
    <dbReference type="NCBI Taxonomy" id="118510"/>
    <lineage>
        <taxon>Eukaryota</taxon>
        <taxon>Viridiplantae</taxon>
        <taxon>Streptophyta</taxon>
        <taxon>Embryophyta</taxon>
        <taxon>Tracheophyta</taxon>
        <taxon>Spermatophyta</taxon>
        <taxon>Magnoliopsida</taxon>
        <taxon>eudicotyledons</taxon>
        <taxon>Gunneridae</taxon>
        <taxon>Pentapetalae</taxon>
        <taxon>asterids</taxon>
        <taxon>campanulids</taxon>
        <taxon>Asterales</taxon>
        <taxon>Asteraceae</taxon>
        <taxon>Asteroideae</taxon>
        <taxon>Anthemideae</taxon>
        <taxon>Anthemidinae</taxon>
        <taxon>Tanacetum</taxon>
    </lineage>
</organism>